<accession>A0A9D2DJM2</accession>
<feature type="domain" description="CNA-B" evidence="3">
    <location>
        <begin position="1423"/>
        <end position="1508"/>
    </location>
</feature>
<feature type="region of interest" description="Disordered" evidence="1">
    <location>
        <begin position="2844"/>
        <end position="2866"/>
    </location>
</feature>
<dbReference type="Gene3D" id="2.60.40.3050">
    <property type="match status" value="5"/>
</dbReference>
<reference evidence="6" key="2">
    <citation type="submission" date="2021-04" db="EMBL/GenBank/DDBJ databases">
        <authorList>
            <person name="Gilroy R."/>
        </authorList>
    </citation>
    <scope>NUCLEOTIDE SEQUENCE</scope>
    <source>
        <strain evidence="6">ChiHecolR3B27-1887</strain>
    </source>
</reference>
<dbReference type="CDD" id="cd00222">
    <property type="entry name" value="CollagenBindB"/>
    <property type="match status" value="2"/>
</dbReference>
<feature type="domain" description="CNA-B" evidence="3">
    <location>
        <begin position="1316"/>
        <end position="1414"/>
    </location>
</feature>
<dbReference type="InterPro" id="IPR011889">
    <property type="entry name" value="Liste_lipo_26"/>
</dbReference>
<dbReference type="Gene3D" id="3.80.10.10">
    <property type="entry name" value="Ribonuclease Inhibitor"/>
    <property type="match status" value="1"/>
</dbReference>
<reference evidence="6" key="1">
    <citation type="journal article" date="2021" name="PeerJ">
        <title>Extensive microbial diversity within the chicken gut microbiome revealed by metagenomics and culture.</title>
        <authorList>
            <person name="Gilroy R."/>
            <person name="Ravi A."/>
            <person name="Getino M."/>
            <person name="Pursley I."/>
            <person name="Horton D.L."/>
            <person name="Alikhan N.F."/>
            <person name="Baker D."/>
            <person name="Gharbi K."/>
            <person name="Hall N."/>
            <person name="Watson M."/>
            <person name="Adriaenssens E.M."/>
            <person name="Foster-Nyarko E."/>
            <person name="Jarju S."/>
            <person name="Secka A."/>
            <person name="Antonio M."/>
            <person name="Oren A."/>
            <person name="Chaudhuri R.R."/>
            <person name="La Ragione R."/>
            <person name="Hildebrand F."/>
            <person name="Pallen M.J."/>
        </authorList>
    </citation>
    <scope>NUCLEOTIDE SEQUENCE</scope>
    <source>
        <strain evidence="6">ChiHecolR3B27-1887</strain>
    </source>
</reference>
<dbReference type="EMBL" id="DXBZ01000051">
    <property type="protein sequence ID" value="HIZ18010.1"/>
    <property type="molecule type" value="Genomic_DNA"/>
</dbReference>
<feature type="transmembrane region" description="Helical" evidence="2">
    <location>
        <begin position="3218"/>
        <end position="3237"/>
    </location>
</feature>
<feature type="compositionally biased region" description="Acidic residues" evidence="1">
    <location>
        <begin position="59"/>
        <end position="84"/>
    </location>
</feature>
<dbReference type="InterPro" id="IPR008454">
    <property type="entry name" value="Collagen-bd_Cna-like_B-typ_dom"/>
</dbReference>
<dbReference type="InterPro" id="IPR032675">
    <property type="entry name" value="LRR_dom_sf"/>
</dbReference>
<evidence type="ECO:0000259" key="5">
    <source>
        <dbReference type="Pfam" id="PF24547"/>
    </source>
</evidence>
<dbReference type="SUPFAM" id="SSF52058">
    <property type="entry name" value="L domain-like"/>
    <property type="match status" value="1"/>
</dbReference>
<dbReference type="Pfam" id="PF24547">
    <property type="entry name" value="DUF7601"/>
    <property type="match status" value="3"/>
</dbReference>
<dbReference type="NCBIfam" id="TIGR02167">
    <property type="entry name" value="Liste_lipo_26"/>
    <property type="match status" value="6"/>
</dbReference>
<feature type="compositionally biased region" description="Low complexity" evidence="1">
    <location>
        <begin position="2002"/>
        <end position="2016"/>
    </location>
</feature>
<dbReference type="InterPro" id="IPR053139">
    <property type="entry name" value="Surface_bspA-like"/>
</dbReference>
<feature type="compositionally biased region" description="Low complexity" evidence="1">
    <location>
        <begin position="118"/>
        <end position="127"/>
    </location>
</feature>
<dbReference type="PANTHER" id="PTHR45661:SF3">
    <property type="entry name" value="IG-LIKE DOMAIN-CONTAINING PROTEIN"/>
    <property type="match status" value="1"/>
</dbReference>
<feature type="region of interest" description="Disordered" evidence="1">
    <location>
        <begin position="1964"/>
        <end position="2042"/>
    </location>
</feature>
<dbReference type="InterPro" id="IPR042229">
    <property type="entry name" value="Listeria/Bacterioides_rpt_sf"/>
</dbReference>
<dbReference type="InterPro" id="IPR022464">
    <property type="entry name" value="Strep_pil_isopept_link"/>
</dbReference>
<evidence type="ECO:0000259" key="4">
    <source>
        <dbReference type="Pfam" id="PF12892"/>
    </source>
</evidence>
<proteinExistence type="predicted"/>
<feature type="compositionally biased region" description="Acidic residues" evidence="1">
    <location>
        <begin position="2017"/>
        <end position="2032"/>
    </location>
</feature>
<sequence length="3253" mass="350520">MRKMREKLGNIARQNAVFARALLAALLVVLLVSQTVPTEALATGMETIAEGVSTTLSQPEEEGEGDESAADESTTDEVSDESAPDDTAASEETSVESGDEADDASTDATTDAGDEADNASADANIDAGDADSDSGDEEPALTTDPSATYEGENDLVSVTVEGTATESEDAATNALVADTSLNTEDARELASTLFSAGDKEMSVATKDGEDLPKGDDANNVDYLEVSWVTKDTEDNGDDDLLYIKPSDDSDQTVRMRVSYGLSGQHDYEPGDITITIPSYIFLNRYDGAEGSMRLSIPEDPSTRAAWNYKIVEDTYVITNTRSMSAATQGFMEFAIDGIVPHEMVDREKSNPFNAKIEVVTHLGNLIGSMSKDITAEFDTEARVTEATIRPYSAIDRVPASEIPEAQRVNGVNSYVIVTWYMNGYVPASTNQTYTLSYTFKKTDNYNGFVIDRSGTTSSRPTSTDVVIAEDSYATGTTNYTLVEVAYPFNGQFAAGKDHTFSGSVTYKLTETDPANGTDPKLVTWATKSDSDSWRYEAPEFIEPTGHYNIFTYGNSNRPYGRGQESLYVDEAAKKWTSTDINETINGWTGYSQKNGYYGYYPSALNDLKKDRDVVVSYTSNTVGFLLPWTYEEPANPNEHSLGDLNNYGKHNITMTSEDKGLSLNDTGNGGLNDGSLVLGRDYVYDSFDFARRPTVMKAQAINLNPDGSVDFDAADDGTVDYAVDNEAQTPDVTLEVKLNGSWQRYATAHWDQSGALTVTLASGGTQSDGTVSLPQGTQGVRTKVTTNAAGVLYHTRVDFRLLHSGAVGNLADSAFDGSYNPQRSIWNYSNMIATSDEDGNKEQIVNINKRGYDRLEGYTSDIKAIPSKEGEVTNYDDANRTATVSYTAQVELQSFISDETTHEQAIKDGDLQLETSGTWYDLLPVGAAPVLSSVRLREADSIKSMYTIENYENSGRTLLVVEADLTPVTDTTGTDTDPDAFYSDILELTFDATIDYSIIAEYGEQIHNVVAYKSGNTSIGTIERYEGESGPWGNNNAATGEAFEKGSTEQELLGTLEGSGSGNENWLYAGCYTNLAPVETAWGSISKQVSVNNDNRWTQGIEYDNDETLARDVYVGANYGYRLTMYSGENSETSNMVVYDVLDAYVPDEENEPNDYNKPRWRGTLVGVDTSALEAAGCDPTVYYSTIENLELDNGAEGNEMAPNGNQELDAKVDGQPVWHELTDETDLSKVTAIAIDASKKQGGGDFILEPDTMISAYVHMKAPESDEAAPLVKDDAHAYNNVYLASVNTQAGSAEGVDNFIRYDYTKVGLVNYQIDVKKVWDDGDNRDGKRPDSVTVRLYADGAPAAEKFPEWISNDTLTLNEGNDWYGSFGTLPYLHDDGTKIIYTLQEVSTLPDGYHPNAIFDGNTFTLTNVYEPETTEVSGSKTWTGDTPGERPRSVKVNLYANGEYYASQTVRADIDGTWNYTFTDLPKYYDSGKPIVYTVEEDVASAPSYEHGQGDGYDLVNNYHPYGDLKVSKSVEDVTEASRNKTFEFTFTFTREAPSGETPVFDRFAYTIYDATTNEPVEDGTGTVTTSETISLKGGQYVLITEIPEDVHYRVVEGSTPGFSASSSEQTGTIEPNETVEEEFTNTYSASTRVNLQALKVLTGRDLLAYQFRFELVNDETGEVVRTAGNASGQDTTTDDEGNVVEDGVVTFGAITYTQADHGKTFNYTIQETDSQRPGYTYTDVIYHAAVTPYDTGDGTMRYDIVYTDDEGHVIDDPLADNGVVFENTYKSDGQLTITAHKTLIGGELKDGQFTFEIDRVVTEAGKTTLEKVGTGTNDADGNVTFDPIKYDQRDNDQSYLYVIREVQSGSGSVIYDGHYALVRANVTDNGDGTMSVQTDFDVSEECWECGGDGTVSSAGDCKACGGTGTITSDASSLMFENYGQPGDLDIQKTVSNPEEADPEQTFTFRVELTNNDGQAVDVGPGNPGGISVSVDQMPGTASHAEAEADEAEQPEAAANVAAAAAEPAAEAEDASVEADADTDEPVVQAAASDEVSANKSAAARAVTLGSGTVGSQGGTWKVDANGVLTLSGKDIYIASSASLSPWLTNYADQITSIKFTSGSSGDVYPNAMKAYTSLESVNFTGFTMESYFRVTRMFMGMDSLKSVDFGTTGSKFDERDLDLSQMFQGCSSLESVDFGTNFDTSGITRMSSLFDGCANLKSITFSPKFDTSNVTNMASMFYGCSSLTSITFPSAFSTAKVTNMASMFSGCSGLTSLDLSGLDTSSVTNMANMFYGCSGLTSLDLSGSFDTSSVTDMGYMFNDCSGLTSLDLSGLDTSSVTRMSFIFYGCDSLNSVTLGPDFEFGGTTVPYVLPTPPTAKGTWINVGSDGSPAEGADSLTPAQLAMNYPGPGCAAGTYVWDTFIDIVFDGNGSMGGSMTNMTGVNAASGVTLVRNGFVRPGYRFVGWSTTPKGEVVYENGATIPAADLADVTTLTLYAQWESVIDVRYPEDGVIEITMPANFHALIENLPAGTSYRVYEQTPAGWTLKDSSNTMGSIETNETQVAKFVNEYTPTSTSVQLTATKTLDGQWANASDGFSFQLYNATYTGATGSTPIQTVQVTNGGNAVFSPLTFNKKGTYYYEIRESRGSDASVTYDATRYLAVVTVKKQADGTLSASVEYKRKAPGSTSFIKFDGTAPVFNNTTKAGRLSITKTAEGALSEATASQQFTFQVTLGGVPYSGNYTVGPETRKTSDGRITLAADETATISGQPAGTSYQVQEIEVPAGWQLKGTTGNLSGAITANSTVALTFTNEYATSGWVQLMAYKQLEGGTVEDGQFEFELLDSTGKVIETVKNGPVDTNETIPNPDHTGTGAASEVDNPAYGLAPVYFSTLTFDEETTETYTIREKIPADAEETESGVWVKDGIVYDGSTWTVTVKMKDNGQGALTPTVTYAKDNEPANMATFTNKLEPTSLTVRKSVENGQLSEKAQANATFTFTLSLKDATGASLAEPIIGQVYNEDGTKVEGGSGTVTVSDGGSFSLGAGQYVVFDEVPVGTVYEVTEEEKDGWTQVADKTTNTSGTLGSEGAEAVVTNAYSARGTATFEATKRYNGSVPEDGQFTFLLVDETEGSESEGMLLQSVTNNEFGEIEFQPIEYTEADDGKTFTYSLYEQNGGEENISYDKSVVKVEVTVADNGDGTLDIKTTYDGEADPHQFQNWLAVTLARTGGPGVWAASVGTVVVALGCLAYLRRKRERSLHDAKHTRR</sequence>
<dbReference type="InterPro" id="IPR005046">
    <property type="entry name" value="DUF285"/>
</dbReference>
<keyword evidence="2" id="KW-0472">Membrane</keyword>
<name>A0A9D2DJM2_9ACTN</name>
<gene>
    <name evidence="6" type="ORF">IAA22_02710</name>
</gene>
<protein>
    <submittedName>
        <fullName evidence="6">BspA family leucine-rich repeat surface protein</fullName>
    </submittedName>
</protein>
<feature type="domain" description="Streptococcal pilin isopeptide linkage" evidence="4">
    <location>
        <begin position="3093"/>
        <end position="3205"/>
    </location>
</feature>
<dbReference type="Gene3D" id="2.60.40.1140">
    <property type="entry name" value="Collagen-binding surface protein Cna, B-type domain"/>
    <property type="match status" value="4"/>
</dbReference>
<feature type="compositionally biased region" description="Acidic residues" evidence="1">
    <location>
        <begin position="128"/>
        <end position="139"/>
    </location>
</feature>
<dbReference type="InterPro" id="IPR038174">
    <property type="entry name" value="Strep_pil_link_sf"/>
</dbReference>
<dbReference type="NCBIfam" id="TIGR03786">
    <property type="entry name" value="strep_pil_rpt"/>
    <property type="match status" value="3"/>
</dbReference>
<feature type="domain" description="DUF7601" evidence="5">
    <location>
        <begin position="2961"/>
        <end position="3084"/>
    </location>
</feature>
<dbReference type="Proteomes" id="UP000824029">
    <property type="component" value="Unassembled WGS sequence"/>
</dbReference>
<keyword evidence="2" id="KW-0812">Transmembrane</keyword>
<dbReference type="SUPFAM" id="SSF49478">
    <property type="entry name" value="Cna protein B-type domain"/>
    <property type="match status" value="2"/>
</dbReference>
<feature type="region of interest" description="Disordered" evidence="1">
    <location>
        <begin position="54"/>
        <end position="153"/>
    </location>
</feature>
<feature type="compositionally biased region" description="Acidic residues" evidence="1">
    <location>
        <begin position="93"/>
        <end position="105"/>
    </location>
</feature>
<feature type="domain" description="DUF7601" evidence="5">
    <location>
        <begin position="1514"/>
        <end position="1635"/>
    </location>
</feature>
<feature type="domain" description="DUF7601" evidence="5">
    <location>
        <begin position="2695"/>
        <end position="2802"/>
    </location>
</feature>
<evidence type="ECO:0000256" key="2">
    <source>
        <dbReference type="SAM" id="Phobius"/>
    </source>
</evidence>
<dbReference type="Pfam" id="PF12892">
    <property type="entry name" value="FctA"/>
    <property type="match status" value="5"/>
</dbReference>
<evidence type="ECO:0000313" key="7">
    <source>
        <dbReference type="Proteomes" id="UP000824029"/>
    </source>
</evidence>
<feature type="domain" description="Streptococcal pilin isopeptide linkage" evidence="4">
    <location>
        <begin position="1643"/>
        <end position="1778"/>
    </location>
</feature>
<evidence type="ECO:0000256" key="1">
    <source>
        <dbReference type="SAM" id="MobiDB-lite"/>
    </source>
</evidence>
<evidence type="ECO:0000313" key="6">
    <source>
        <dbReference type="EMBL" id="HIZ18010.1"/>
    </source>
</evidence>
<feature type="domain" description="Streptococcal pilin isopeptide linkage" evidence="4">
    <location>
        <begin position="2812"/>
        <end position="2956"/>
    </location>
</feature>
<dbReference type="InterPro" id="IPR055382">
    <property type="entry name" value="DUF7601"/>
</dbReference>
<feature type="domain" description="Streptococcal pilin isopeptide linkage" evidence="4">
    <location>
        <begin position="1785"/>
        <end position="1889"/>
    </location>
</feature>
<keyword evidence="2" id="KW-1133">Transmembrane helix</keyword>
<organism evidence="6 7">
    <name type="scientific">Candidatus Olsenella stercoravium</name>
    <dbReference type="NCBI Taxonomy" id="2838713"/>
    <lineage>
        <taxon>Bacteria</taxon>
        <taxon>Bacillati</taxon>
        <taxon>Actinomycetota</taxon>
        <taxon>Coriobacteriia</taxon>
        <taxon>Coriobacteriales</taxon>
        <taxon>Atopobiaceae</taxon>
        <taxon>Olsenella</taxon>
    </lineage>
</organism>
<feature type="domain" description="Streptococcal pilin isopeptide linkage" evidence="4">
    <location>
        <begin position="2569"/>
        <end position="2691"/>
    </location>
</feature>
<dbReference type="Pfam" id="PF03382">
    <property type="entry name" value="DUF285"/>
    <property type="match status" value="1"/>
</dbReference>
<comment type="caution">
    <text evidence="6">The sequence shown here is derived from an EMBL/GenBank/DDBJ whole genome shotgun (WGS) entry which is preliminary data.</text>
</comment>
<dbReference type="PANTHER" id="PTHR45661">
    <property type="entry name" value="SURFACE ANTIGEN"/>
    <property type="match status" value="1"/>
</dbReference>
<dbReference type="Gene3D" id="2.60.40.4270">
    <property type="entry name" value="Listeria-Bacteroides repeat domain"/>
    <property type="match status" value="1"/>
</dbReference>
<dbReference type="Pfam" id="PF05738">
    <property type="entry name" value="Cna_B"/>
    <property type="match status" value="2"/>
</dbReference>
<evidence type="ECO:0000259" key="3">
    <source>
        <dbReference type="Pfam" id="PF05738"/>
    </source>
</evidence>